<keyword evidence="2" id="KW-1185">Reference proteome</keyword>
<organism evidence="1 2">
    <name type="scientific">Ogataea philodendri</name>
    <dbReference type="NCBI Taxonomy" id="1378263"/>
    <lineage>
        <taxon>Eukaryota</taxon>
        <taxon>Fungi</taxon>
        <taxon>Dikarya</taxon>
        <taxon>Ascomycota</taxon>
        <taxon>Saccharomycotina</taxon>
        <taxon>Pichiomycetes</taxon>
        <taxon>Pichiales</taxon>
        <taxon>Pichiaceae</taxon>
        <taxon>Ogataea</taxon>
    </lineage>
</organism>
<accession>A0A9P8PFE1</accession>
<name>A0A9P8PFE1_9ASCO</name>
<dbReference type="EMBL" id="JAEUBE010000070">
    <property type="protein sequence ID" value="KAH3671278.1"/>
    <property type="molecule type" value="Genomic_DNA"/>
</dbReference>
<proteinExistence type="predicted"/>
<evidence type="ECO:0000313" key="2">
    <source>
        <dbReference type="Proteomes" id="UP000769157"/>
    </source>
</evidence>
<comment type="caution">
    <text evidence="1">The sequence shown here is derived from an EMBL/GenBank/DDBJ whole genome shotgun (WGS) entry which is preliminary data.</text>
</comment>
<protein>
    <submittedName>
        <fullName evidence="1">Uncharacterized protein</fullName>
    </submittedName>
</protein>
<dbReference type="RefSeq" id="XP_046064577.1">
    <property type="nucleotide sequence ID" value="XM_046206170.1"/>
</dbReference>
<dbReference type="Proteomes" id="UP000769157">
    <property type="component" value="Unassembled WGS sequence"/>
</dbReference>
<dbReference type="GeneID" id="70232469"/>
<dbReference type="AlphaFoldDB" id="A0A9P8PFE1"/>
<sequence length="83" mass="8983">MGLFRKELTSGSPPVFTTNPWRYRLFVGYWATPPALNGFGSLLSNAKLTGWVKETRECASSADIGCSIGLVIESGNQSNGANW</sequence>
<reference evidence="1" key="1">
    <citation type="journal article" date="2021" name="Open Biol.">
        <title>Shared evolutionary footprints suggest mitochondrial oxidative damage underlies multiple complex I losses in fungi.</title>
        <authorList>
            <person name="Schikora-Tamarit M.A."/>
            <person name="Marcet-Houben M."/>
            <person name="Nosek J."/>
            <person name="Gabaldon T."/>
        </authorList>
    </citation>
    <scope>NUCLEOTIDE SEQUENCE</scope>
    <source>
        <strain evidence="1">CBS6075</strain>
    </source>
</reference>
<gene>
    <name evidence="1" type="ORF">OGAPHI_000501</name>
</gene>
<reference evidence="1" key="2">
    <citation type="submission" date="2021-01" db="EMBL/GenBank/DDBJ databases">
        <authorList>
            <person name="Schikora-Tamarit M.A."/>
        </authorList>
    </citation>
    <scope>NUCLEOTIDE SEQUENCE</scope>
    <source>
        <strain evidence="1">CBS6075</strain>
    </source>
</reference>
<evidence type="ECO:0000313" key="1">
    <source>
        <dbReference type="EMBL" id="KAH3671278.1"/>
    </source>
</evidence>